<proteinExistence type="predicted"/>
<dbReference type="KEGG" id="tim:GMBLW1_23840"/>
<gene>
    <name evidence="5" type="ORF">GMBLW1_23840</name>
</gene>
<feature type="coiled-coil region" evidence="3">
    <location>
        <begin position="202"/>
        <end position="229"/>
    </location>
</feature>
<evidence type="ECO:0000256" key="2">
    <source>
        <dbReference type="ARBA" id="ARBA00023054"/>
    </source>
</evidence>
<keyword evidence="2 3" id="KW-0175">Coiled coil</keyword>
<feature type="coiled-coil region" evidence="3">
    <location>
        <begin position="105"/>
        <end position="158"/>
    </location>
</feature>
<dbReference type="EMBL" id="LR586016">
    <property type="protein sequence ID" value="VIP01576.1"/>
    <property type="molecule type" value="Genomic_DNA"/>
</dbReference>
<organism evidence="5">
    <name type="scientific">Tuwongella immobilis</name>
    <dbReference type="NCBI Taxonomy" id="692036"/>
    <lineage>
        <taxon>Bacteria</taxon>
        <taxon>Pseudomonadati</taxon>
        <taxon>Planctomycetota</taxon>
        <taxon>Planctomycetia</taxon>
        <taxon>Gemmatales</taxon>
        <taxon>Gemmataceae</taxon>
        <taxon>Tuwongella</taxon>
    </lineage>
</organism>
<evidence type="ECO:0000313" key="6">
    <source>
        <dbReference type="Proteomes" id="UP000464378"/>
    </source>
</evidence>
<evidence type="ECO:0000313" key="5">
    <source>
        <dbReference type="EMBL" id="VIP01576.1"/>
    </source>
</evidence>
<dbReference type="Pfam" id="PF25881">
    <property type="entry name" value="HH_YBHG"/>
    <property type="match status" value="1"/>
</dbReference>
<dbReference type="PANTHER" id="PTHR32347">
    <property type="entry name" value="EFFLUX SYSTEM COMPONENT YKNX-RELATED"/>
    <property type="match status" value="1"/>
</dbReference>
<dbReference type="SUPFAM" id="SSF111369">
    <property type="entry name" value="HlyD-like secretion proteins"/>
    <property type="match status" value="1"/>
</dbReference>
<dbReference type="Proteomes" id="UP000464378">
    <property type="component" value="Chromosome"/>
</dbReference>
<evidence type="ECO:0000256" key="1">
    <source>
        <dbReference type="ARBA" id="ARBA00004196"/>
    </source>
</evidence>
<evidence type="ECO:0000256" key="3">
    <source>
        <dbReference type="SAM" id="Coils"/>
    </source>
</evidence>
<dbReference type="InterPro" id="IPR059052">
    <property type="entry name" value="HH_YbhG-like"/>
</dbReference>
<dbReference type="AlphaFoldDB" id="A0A6C2YJI5"/>
<protein>
    <recommendedName>
        <fullName evidence="4">YbhG-like alpha-helical hairpin domain-containing protein</fullName>
    </recommendedName>
</protein>
<dbReference type="InterPro" id="IPR050465">
    <property type="entry name" value="UPF0194_transport"/>
</dbReference>
<dbReference type="Gene3D" id="2.40.50.100">
    <property type="match status" value="2"/>
</dbReference>
<keyword evidence="6" id="KW-1185">Reference proteome</keyword>
<sequence length="360" mass="39147">MRGKMILPILALGMLGFAVMHVVRANQEKPRPELVVEPARSSYETTLAGTGIVEPRSENIAIGSPLPGVVDEVMVRVGDAIQGPDAGKPGTPLFRLDDRQLRAELRLREANLAAAKANLRKLEMLPRPEEVPAIRARVTEAKASMDELTDAYERAKKLFAGRSIGEEELISKRQAMLNAQAQLARADADLALLLKGAWEPDLAIARAAVEQAEAQRSQTLTELERLTVRAPISGQVIQRNIRPGEFVGTPPSQALLVVGDVSVLHVRVDIDENDIPRFRSGVKGHAVPRGNAQVKLPMQFVRVEPYVVPKKSLSGASSERVDTRVLQVIFALDTGTPDVYVGQQVDIFLDTSEKSAGSSK</sequence>
<reference evidence="5" key="1">
    <citation type="submission" date="2019-04" db="EMBL/GenBank/DDBJ databases">
        <authorList>
            <consortium name="Science for Life Laboratories"/>
        </authorList>
    </citation>
    <scope>NUCLEOTIDE SEQUENCE</scope>
    <source>
        <strain evidence="5">MBLW1</strain>
    </source>
</reference>
<dbReference type="PANTHER" id="PTHR32347:SF23">
    <property type="entry name" value="BLL5650 PROTEIN"/>
    <property type="match status" value="1"/>
</dbReference>
<evidence type="ECO:0000259" key="4">
    <source>
        <dbReference type="Pfam" id="PF25881"/>
    </source>
</evidence>
<dbReference type="Gene3D" id="1.10.287.470">
    <property type="entry name" value="Helix hairpin bin"/>
    <property type="match status" value="2"/>
</dbReference>
<comment type="subcellular location">
    <subcellularLocation>
        <location evidence="1">Cell envelope</location>
    </subcellularLocation>
</comment>
<dbReference type="GO" id="GO:0030313">
    <property type="term" value="C:cell envelope"/>
    <property type="evidence" value="ECO:0007669"/>
    <property type="project" value="UniProtKB-SubCell"/>
</dbReference>
<dbReference type="EMBL" id="LR593887">
    <property type="protein sequence ID" value="VTR98818.1"/>
    <property type="molecule type" value="Genomic_DNA"/>
</dbReference>
<dbReference type="InParanoid" id="A0A6C2YJI5"/>
<dbReference type="Gene3D" id="2.40.30.170">
    <property type="match status" value="1"/>
</dbReference>
<dbReference type="FunCoup" id="A0A6C2YJI5">
    <property type="interactions" value="227"/>
</dbReference>
<dbReference type="RefSeq" id="WP_162656761.1">
    <property type="nucleotide sequence ID" value="NZ_LR593887.1"/>
</dbReference>
<feature type="domain" description="YbhG-like alpha-helical hairpin" evidence="4">
    <location>
        <begin position="96"/>
        <end position="223"/>
    </location>
</feature>
<name>A0A6C2YJI5_9BACT</name>
<accession>A0A6C2YJI5</accession>